<name>A0AC34Q0T0_9BILA</name>
<accession>A0AC34Q0T0</accession>
<evidence type="ECO:0000313" key="2">
    <source>
        <dbReference type="WBParaSite" id="JU765_v2.g11881.t1"/>
    </source>
</evidence>
<proteinExistence type="predicted"/>
<evidence type="ECO:0000313" key="1">
    <source>
        <dbReference type="Proteomes" id="UP000887576"/>
    </source>
</evidence>
<dbReference type="WBParaSite" id="JU765_v2.g11881.t1">
    <property type="protein sequence ID" value="JU765_v2.g11881.t1"/>
    <property type="gene ID" value="JU765_v2.g11881"/>
</dbReference>
<organism evidence="1 2">
    <name type="scientific">Panagrolaimus sp. JU765</name>
    <dbReference type="NCBI Taxonomy" id="591449"/>
    <lineage>
        <taxon>Eukaryota</taxon>
        <taxon>Metazoa</taxon>
        <taxon>Ecdysozoa</taxon>
        <taxon>Nematoda</taxon>
        <taxon>Chromadorea</taxon>
        <taxon>Rhabditida</taxon>
        <taxon>Tylenchina</taxon>
        <taxon>Panagrolaimomorpha</taxon>
        <taxon>Panagrolaimoidea</taxon>
        <taxon>Panagrolaimidae</taxon>
        <taxon>Panagrolaimus</taxon>
    </lineage>
</organism>
<dbReference type="Proteomes" id="UP000887576">
    <property type="component" value="Unplaced"/>
</dbReference>
<protein>
    <submittedName>
        <fullName evidence="2">GH18 domain-containing protein</fullName>
    </submittedName>
</protein>
<sequence length="1035" mass="116716">MKIISFHPFWLLLVLPFILAQDDEATTLRKPGASTGCAFYCFIQPYKWEEVNFTEYRNLPCSHYVYGYSKVGSNNLPETPTVHDISSPGERNGNFEKLLRLKFEEDGDPSRDIKFLYGFDAEKLEFVQSSSQRKKIAKHLTSVAYQNQFNGIFVLLDHDTMFNDPTLHFIRNIREELQMFKNLTRFSMDLIIGFPASQAPFAERRFANFDPYVDGFYLMGGEVPSMSDPNIAIGIDPIFPSADVPREDAISHNAGILTSSGISKSKIIIGLSAWTRSYYIPNERKTTAHNSLAAGPGKRGNRTHQLNGKLGYDEICHLVDDDELIVDRSSSVVSFINDKTWYSFNPPGHEAFLRKLNWISDNEFGGVGLFSLFADDKYSKCRRGTFPIHKYVGNNFKCRAPKEKRGNAVCTRMCGFDQFAMENDVDGIDIAWTLNKIDSAVDIRFFNNFLKELRNKLPHMLIIVTVTPLTTYNARYNVSTLNTTADFILLEGYRFHSYNNWFTGHHSPLFVSSQLLQDPKMTIEGFALDWISRGINSQKLVIGLTAEGMAMSFSSLKSDDRTIGQRANPASMRAMNGGKISQTEICEMKKNETTKVRFIDDLGVPYLFNGADFVAYDDERSIQIKSVWASFGLYGGIALFNIEKDNIDGECPPNEPFPLLKTIVNTQVCDSCELFKKQNENVTVDDCHPSFKVVCNYRLPTSKDTDVLDPEKIPFDRCTEIVVEEDTLDADGEVHQQSDNLTDNYRQKLFEAASLANFTNLVSSIRCNLTEEQFEKVMGEKVKLVDSFRKYVNENGFRGVELKCDNLLKPSNKGKFDSFLKALKDNFDAKDSESPASCGKSISIRIPVWTSNLKDGYEIATLNSLDHVILEPFQTSTGKSQLVSPLFGHADEDQLTIDSTIKAWTTGGLSRSSIVVSLPSYAILQKLTNNNRMHPGSEVQVDFIDIISQNQVCGKLSRPGTIRKPLYDFVATFATTASNEQVNFETQETVKYKLKYVLREGFGGIGIMTLNQDDYDNLCGQGTFPILKTLSDFKC</sequence>
<reference evidence="2" key="1">
    <citation type="submission" date="2022-11" db="UniProtKB">
        <authorList>
            <consortium name="WormBaseParasite"/>
        </authorList>
    </citation>
    <scope>IDENTIFICATION</scope>
</reference>